<reference evidence="2" key="1">
    <citation type="submission" date="2016-01" db="EMBL/GenBank/DDBJ databases">
        <title>Reference transcriptome for the parasite Schistocephalus solidus: insights into the molecular evolution of parasitism.</title>
        <authorList>
            <person name="Hebert F.O."/>
            <person name="Grambauer S."/>
            <person name="Barber I."/>
            <person name="Landry C.R."/>
            <person name="Aubin-Horth N."/>
        </authorList>
    </citation>
    <scope>NUCLEOTIDE SEQUENCE</scope>
</reference>
<feature type="compositionally biased region" description="Polar residues" evidence="1">
    <location>
        <begin position="229"/>
        <end position="248"/>
    </location>
</feature>
<feature type="compositionally biased region" description="Low complexity" evidence="1">
    <location>
        <begin position="954"/>
        <end position="963"/>
    </location>
</feature>
<feature type="compositionally biased region" description="Pro residues" evidence="1">
    <location>
        <begin position="293"/>
        <end position="303"/>
    </location>
</feature>
<proteinExistence type="predicted"/>
<feature type="compositionally biased region" description="Basic and acidic residues" evidence="1">
    <location>
        <begin position="861"/>
        <end position="881"/>
    </location>
</feature>
<feature type="compositionally biased region" description="Low complexity" evidence="1">
    <location>
        <begin position="314"/>
        <end position="330"/>
    </location>
</feature>
<feature type="region of interest" description="Disordered" evidence="1">
    <location>
        <begin position="519"/>
        <end position="568"/>
    </location>
</feature>
<feature type="compositionally biased region" description="Low complexity" evidence="1">
    <location>
        <begin position="369"/>
        <end position="379"/>
    </location>
</feature>
<feature type="region of interest" description="Disordered" evidence="1">
    <location>
        <begin position="1042"/>
        <end position="1061"/>
    </location>
</feature>
<evidence type="ECO:0000313" key="2">
    <source>
        <dbReference type="EMBL" id="JAP41363.1"/>
    </source>
</evidence>
<feature type="region of interest" description="Disordered" evidence="1">
    <location>
        <begin position="101"/>
        <end position="123"/>
    </location>
</feature>
<feature type="region of interest" description="Disordered" evidence="1">
    <location>
        <begin position="847"/>
        <end position="891"/>
    </location>
</feature>
<feature type="compositionally biased region" description="Low complexity" evidence="1">
    <location>
        <begin position="442"/>
        <end position="454"/>
    </location>
</feature>
<feature type="region of interest" description="Disordered" evidence="1">
    <location>
        <begin position="1619"/>
        <end position="1642"/>
    </location>
</feature>
<feature type="region of interest" description="Disordered" evidence="1">
    <location>
        <begin position="1722"/>
        <end position="1763"/>
    </location>
</feature>
<feature type="compositionally biased region" description="Basic and acidic residues" evidence="1">
    <location>
        <begin position="971"/>
        <end position="987"/>
    </location>
</feature>
<protein>
    <submittedName>
        <fullName evidence="2">Uncharacterized protein</fullName>
    </submittedName>
</protein>
<feature type="region of interest" description="Disordered" evidence="1">
    <location>
        <begin position="952"/>
        <end position="990"/>
    </location>
</feature>
<feature type="compositionally biased region" description="Polar residues" evidence="1">
    <location>
        <begin position="559"/>
        <end position="568"/>
    </location>
</feature>
<evidence type="ECO:0000256" key="1">
    <source>
        <dbReference type="SAM" id="MobiDB-lite"/>
    </source>
</evidence>
<gene>
    <name evidence="2" type="ORF">TR126005</name>
</gene>
<feature type="compositionally biased region" description="Polar residues" evidence="1">
    <location>
        <begin position="335"/>
        <end position="346"/>
    </location>
</feature>
<accession>A0A0X3NPK8</accession>
<feature type="compositionally biased region" description="Basic residues" evidence="1">
    <location>
        <begin position="17"/>
        <end position="26"/>
    </location>
</feature>
<organism evidence="2">
    <name type="scientific">Schistocephalus solidus</name>
    <name type="common">Tapeworm</name>
    <dbReference type="NCBI Taxonomy" id="70667"/>
    <lineage>
        <taxon>Eukaryota</taxon>
        <taxon>Metazoa</taxon>
        <taxon>Spiralia</taxon>
        <taxon>Lophotrochozoa</taxon>
        <taxon>Platyhelminthes</taxon>
        <taxon>Cestoda</taxon>
        <taxon>Eucestoda</taxon>
        <taxon>Diphyllobothriidea</taxon>
        <taxon>Diphyllobothriidae</taxon>
        <taxon>Schistocephalus</taxon>
    </lineage>
</organism>
<feature type="compositionally biased region" description="Polar residues" evidence="1">
    <location>
        <begin position="847"/>
        <end position="860"/>
    </location>
</feature>
<feature type="region of interest" description="Disordered" evidence="1">
    <location>
        <begin position="142"/>
        <end position="180"/>
    </location>
</feature>
<feature type="compositionally biased region" description="Low complexity" evidence="1">
    <location>
        <begin position="347"/>
        <end position="357"/>
    </location>
</feature>
<dbReference type="EMBL" id="GEEE01021862">
    <property type="protein sequence ID" value="JAP41363.1"/>
    <property type="molecule type" value="Transcribed_RNA"/>
</dbReference>
<feature type="region of interest" description="Disordered" evidence="1">
    <location>
        <begin position="1"/>
        <end position="35"/>
    </location>
</feature>
<name>A0A0X3NPK8_SCHSO</name>
<feature type="compositionally biased region" description="Polar residues" evidence="1">
    <location>
        <begin position="423"/>
        <end position="432"/>
    </location>
</feature>
<sequence>MLSRDQGPSGDLNCGKHQARQNKPHHSSVTSRRTASLETYGSACLRHSRIGSCRSLGEDSDNSRCPSPLPCDVGCTGPDFFNLPPAAFSVKLNVSCSRAFDSDSDDAPNRLPDTRCLPTGTDPTVNGLKTAAAAAAEPQMKQSVQLERFSPASQTALKGSRFEEQEEAEEETKTTPVSSATAAIRALSLEGSTQKQEVDSRTAFMAQRKSVKELYGQPSWWGDDEVEDTQPSHSALRSMADKSNSADNGEQFKAPSPPRSTVTATPRRPAEAFTVDFGGNSLSSNDHRRRRPPPTQPSVPPPIRAVSRGKTENATRQPRTTTTAASTPRRGLCSSARSTPQRDLQQTRPATANAATRARPRGRLSGRTPPQQHPQQAAQRVTNQRRPLSARPAPSAVGEKSSSPTPALQRRLAVSASVPRGTRGSSTKTTISRRPPESIPGTNSPAPSSPTTSSRLLQRNRISLRRGSTNSASSKVTTTAIQPPVAVSSRLASVSSTRGQSGGQPVGVRVGEAGVRGATMTSTTRRLPPGVGAAGRQPKPAPGAPERQDTKARAVATGASPSMRPTRTLFNSLKKPTTVFPGPSTVPACERPREVSTFNDQQISEASASNPGAADSVAAYIMSFEDPKDYLFDQMFSGISLTHQCSTNNVFQAFNRGVAAATAPEEVATAEELNGGVQTLSEERTDQVAIPSSPPPDRPHTEEASNVASNLENFGRTFTRKKLPSNQFAQYWQNSFQLPTDESETKPAVDASADTYDAGSALDTPCLDVTASSLSKPRKPSPPLDATLVQAISVDSLAPSCTGTYIMDVNDTLAAEGIPPVVIDQKAEESSDAANIMLASNTCTLPYRRSSSPVSTASQDSLDRVNADNRNEEGEERDRNRLSLGMNDDQMKQNFPLNRQAAQDCIKNATVERCVFATTAEQEFEQKTYGSGQHHDTASSHRQSNLDYIDRTASSTQQTPQPSKQRIGVSESDRQSKRHQARAEKSTKSVVSAFGKHVKNGQAIRERSSSNSISCSHTDARHSVSSGFMDVPPETSLLTVSDSEHERVRSSPLPPTSYTGQCSCVPPPPYTPQDSHLLPTIPDPDQFSRFGGARSHSCSSASTQQIDQLKEEFDQALADICYHSETYSSYTGLPEYSNTGLLPQHQTTQHETVNFPQLRSYGFDSRSQKHQPLPQLMQSFASADIDYPQTCSYFTQGYPCADTFQQPFDIASQASEQHRSAFRPYEICPSSVQTRTLAPTTPVDTPICFRQSSRARSPSRISPQAAALTPVQRKRNSWDWQWTETSGCLGEGLRRHSSRSSVHSEIAGPSYMSSTPSSAVAAAIWRSRRLRGQHVGDEDNRQTSVCQNSVLATRPVVPGALSHGSAAGRTTTTQYLPMRSAVSAASLDKAVLPQETTDALNDTVRHGCSSMPQNNAVQGSVAQSVPGNQSFIHGKELAANRPDLNPVKVGSANEQIPFADEVVTTAVSTGHNLIERPSAFTRLAPNGNGDRPLPLGLSQTVLSRRVIPPPLNIKLFTESTATPPADPQRFDLTEKNAAVESPSCGSLIAATPGVRGTALSSPLTRSAIVYPDSTDSSSMPTYSPPSLSCASDHVIPPGVRKNRRSSLTKRFCARRHSLRNGSTNTRHPRADSPTAEDITNNGYSPPYTGLLAKQWCPLGVSDPPLTSTVVATTTATISANSAVSTPGAVAANSTPGRGASARSKLFIPTSMTHSEAAFSTAAGPTNCGALGRKSRPPASTGGRHLQTAGFSDLLSPGGTKTDIYAAATPTTKSSHPQTGPDPATMPSTVNGVRLVGCFDEFSIQRPIAKRLDPEDHRLFEFANSQNFPPSSSSSAVGVGSHGERQPLLRCLGPEQRSNLAERSRRSISLGPTAHSPTDFYFDAGRPNFRLSSTALADPPKESYEMLLASSILHLSNRLRRCSNSLAQRVGAAGGENSGFTLESGGLPTTRTSLSSSASPHQEGNDLLTNMREVEQQLQHMESILFPLSKSGRTSVTGSCSETEYLQELERINNEISGFVPITTIKAEADETSALAKTETSPSATISKRPLVSTVNSQQWRPISTEEAAKTQIETMHYAENNAGSIQEDPFLTEEYY</sequence>
<feature type="region of interest" description="Disordered" evidence="1">
    <location>
        <begin position="218"/>
        <end position="456"/>
    </location>
</feature>
<feature type="region of interest" description="Disordered" evidence="1">
    <location>
        <begin position="677"/>
        <end position="706"/>
    </location>
</feature>
<feature type="compositionally biased region" description="Polar residues" evidence="1">
    <location>
        <begin position="142"/>
        <end position="157"/>
    </location>
</feature>
<feature type="compositionally biased region" description="Polar residues" evidence="1">
    <location>
        <begin position="1946"/>
        <end position="1961"/>
    </location>
</feature>
<feature type="region of interest" description="Disordered" evidence="1">
    <location>
        <begin position="1932"/>
        <end position="1963"/>
    </location>
</feature>